<proteinExistence type="predicted"/>
<gene>
    <name evidence="4" type="ORF">GCM10011511_30090</name>
</gene>
<keyword evidence="2" id="KW-0479">Metal-binding</keyword>
<dbReference type="SUPFAM" id="SSF55031">
    <property type="entry name" value="Bacterial exopeptidase dimerisation domain"/>
    <property type="match status" value="1"/>
</dbReference>
<dbReference type="GO" id="GO:0050118">
    <property type="term" value="F:N-acetyldiaminopimelate deacetylase activity"/>
    <property type="evidence" value="ECO:0007669"/>
    <property type="project" value="UniProtKB-ARBA"/>
</dbReference>
<accession>A0A8J2UEK3</accession>
<evidence type="ECO:0000259" key="3">
    <source>
        <dbReference type="Pfam" id="PF07687"/>
    </source>
</evidence>
<dbReference type="NCBIfam" id="TIGR01891">
    <property type="entry name" value="amidohydrolases"/>
    <property type="match status" value="1"/>
</dbReference>
<dbReference type="InterPro" id="IPR036264">
    <property type="entry name" value="Bact_exopeptidase_dim_dom"/>
</dbReference>
<comment type="caution">
    <text evidence="4">The sequence shown here is derived from an EMBL/GenBank/DDBJ whole genome shotgun (WGS) entry which is preliminary data.</text>
</comment>
<protein>
    <submittedName>
        <fullName evidence="4">Amidohydrolase</fullName>
    </submittedName>
</protein>
<name>A0A8J2UEK3_9BACT</name>
<dbReference type="EMBL" id="BMJC01000003">
    <property type="protein sequence ID" value="GGB04759.1"/>
    <property type="molecule type" value="Genomic_DNA"/>
</dbReference>
<dbReference type="SUPFAM" id="SSF53187">
    <property type="entry name" value="Zn-dependent exopeptidases"/>
    <property type="match status" value="1"/>
</dbReference>
<feature type="binding site" evidence="2">
    <location>
        <position position="366"/>
    </location>
    <ligand>
        <name>Mn(2+)</name>
        <dbReference type="ChEBI" id="CHEBI:29035"/>
        <label>2</label>
    </ligand>
</feature>
<evidence type="ECO:0000256" key="1">
    <source>
        <dbReference type="ARBA" id="ARBA00022801"/>
    </source>
</evidence>
<dbReference type="InterPro" id="IPR002933">
    <property type="entry name" value="Peptidase_M20"/>
</dbReference>
<dbReference type="GO" id="GO:0019877">
    <property type="term" value="P:diaminopimelate biosynthetic process"/>
    <property type="evidence" value="ECO:0007669"/>
    <property type="project" value="UniProtKB-ARBA"/>
</dbReference>
<comment type="cofactor">
    <cofactor evidence="2">
        <name>Mn(2+)</name>
        <dbReference type="ChEBI" id="CHEBI:29035"/>
    </cofactor>
    <text evidence="2">The Mn(2+) ion enhances activity.</text>
</comment>
<dbReference type="Pfam" id="PF07687">
    <property type="entry name" value="M20_dimer"/>
    <property type="match status" value="1"/>
</dbReference>
<reference evidence="4" key="1">
    <citation type="journal article" date="2014" name="Int. J. Syst. Evol. Microbiol.">
        <title>Complete genome sequence of Corynebacterium casei LMG S-19264T (=DSM 44701T), isolated from a smear-ripened cheese.</title>
        <authorList>
            <consortium name="US DOE Joint Genome Institute (JGI-PGF)"/>
            <person name="Walter F."/>
            <person name="Albersmeier A."/>
            <person name="Kalinowski J."/>
            <person name="Ruckert C."/>
        </authorList>
    </citation>
    <scope>NUCLEOTIDE SEQUENCE</scope>
    <source>
        <strain evidence="4">CGMCC 1.15448</strain>
    </source>
</reference>
<dbReference type="FunFam" id="3.30.70.360:FF:000001">
    <property type="entry name" value="N-acetyldiaminopimelate deacetylase"/>
    <property type="match status" value="1"/>
</dbReference>
<dbReference type="RefSeq" id="WP_188933064.1">
    <property type="nucleotide sequence ID" value="NZ_BMJC01000003.1"/>
</dbReference>
<feature type="binding site" evidence="2">
    <location>
        <position position="104"/>
    </location>
    <ligand>
        <name>Mn(2+)</name>
        <dbReference type="ChEBI" id="CHEBI:29035"/>
        <label>2</label>
    </ligand>
</feature>
<keyword evidence="1" id="KW-0378">Hydrolase</keyword>
<reference evidence="4" key="2">
    <citation type="submission" date="2020-09" db="EMBL/GenBank/DDBJ databases">
        <authorList>
            <person name="Sun Q."/>
            <person name="Zhou Y."/>
        </authorList>
    </citation>
    <scope>NUCLEOTIDE SEQUENCE</scope>
    <source>
        <strain evidence="4">CGMCC 1.15448</strain>
    </source>
</reference>
<dbReference type="InterPro" id="IPR011650">
    <property type="entry name" value="Peptidase_M20_dimer"/>
</dbReference>
<dbReference type="AlphaFoldDB" id="A0A8J2UEK3"/>
<feature type="domain" description="Peptidase M20 dimerisation" evidence="3">
    <location>
        <begin position="192"/>
        <end position="278"/>
    </location>
</feature>
<organism evidence="4 5">
    <name type="scientific">Puia dinghuensis</name>
    <dbReference type="NCBI Taxonomy" id="1792502"/>
    <lineage>
        <taxon>Bacteria</taxon>
        <taxon>Pseudomonadati</taxon>
        <taxon>Bacteroidota</taxon>
        <taxon>Chitinophagia</taxon>
        <taxon>Chitinophagales</taxon>
        <taxon>Chitinophagaceae</taxon>
        <taxon>Puia</taxon>
    </lineage>
</organism>
<dbReference type="Proteomes" id="UP000607559">
    <property type="component" value="Unassembled WGS sequence"/>
</dbReference>
<evidence type="ECO:0000313" key="5">
    <source>
        <dbReference type="Proteomes" id="UP000607559"/>
    </source>
</evidence>
<dbReference type="Gene3D" id="3.30.70.360">
    <property type="match status" value="1"/>
</dbReference>
<dbReference type="CDD" id="cd03886">
    <property type="entry name" value="M20_Acy1"/>
    <property type="match status" value="1"/>
</dbReference>
<dbReference type="GO" id="GO:0046872">
    <property type="term" value="F:metal ion binding"/>
    <property type="evidence" value="ECO:0007669"/>
    <property type="project" value="UniProtKB-KW"/>
</dbReference>
<evidence type="ECO:0000256" key="2">
    <source>
        <dbReference type="PIRSR" id="PIRSR005962-1"/>
    </source>
</evidence>
<dbReference type="InterPro" id="IPR017439">
    <property type="entry name" value="Amidohydrolase"/>
</dbReference>
<dbReference type="PIRSF" id="PIRSF005962">
    <property type="entry name" value="Pept_M20D_amidohydro"/>
    <property type="match status" value="1"/>
</dbReference>
<feature type="binding site" evidence="2">
    <location>
        <position position="140"/>
    </location>
    <ligand>
        <name>Mn(2+)</name>
        <dbReference type="ChEBI" id="CHEBI:29035"/>
        <label>2</label>
    </ligand>
</feature>
<feature type="binding site" evidence="2">
    <location>
        <position position="167"/>
    </location>
    <ligand>
        <name>Mn(2+)</name>
        <dbReference type="ChEBI" id="CHEBI:29035"/>
        <label>2</label>
    </ligand>
</feature>
<dbReference type="PANTHER" id="PTHR11014">
    <property type="entry name" value="PEPTIDASE M20 FAMILY MEMBER"/>
    <property type="match status" value="1"/>
</dbReference>
<dbReference type="PANTHER" id="PTHR11014:SF63">
    <property type="entry name" value="METALLOPEPTIDASE, PUTATIVE (AFU_ORTHOLOGUE AFUA_6G09600)-RELATED"/>
    <property type="match status" value="1"/>
</dbReference>
<feature type="binding site" evidence="2">
    <location>
        <position position="106"/>
    </location>
    <ligand>
        <name>Mn(2+)</name>
        <dbReference type="ChEBI" id="CHEBI:29035"/>
        <label>2</label>
    </ligand>
</feature>
<dbReference type="Gene3D" id="3.40.630.10">
    <property type="entry name" value="Zn peptidases"/>
    <property type="match status" value="1"/>
</dbReference>
<keyword evidence="5" id="KW-1185">Reference proteome</keyword>
<sequence>MLKENIRQLARKYAPDSIAIRHHLHAHPELSYQEFQTSAFVQQQLTRMGIPFRVMATTGVVGLLEGKNPGSRVVALRADMDALPIVEANDIPYKSKNEGVMHACGHDVHTTVLLGAARILQELRDHWEGTVKLIFQPGEEKNPGGASLMIKEGVLQNPEPQAIFGLHVHPGLEIGKLSFRGGMVMASADELYITIRGKGGHAAAPHLTVDTILVASHLVVALQQIISRNRNPLSPSVLSITSVQGGHTTNVIPSEVKLMGTFRAMDEEWRFRAHELIRRQATELVHSMGAEIDLHIDVGYPMVHNNEALDVVARAEAREFLGAGRVLETEIRMGAEDFGYYTQQIPGCFYRLGVMNVEKGITSGVHTPTFNIDESAIEIGVGMMAWMGAKVKF</sequence>
<dbReference type="Pfam" id="PF01546">
    <property type="entry name" value="Peptidase_M20"/>
    <property type="match status" value="1"/>
</dbReference>
<evidence type="ECO:0000313" key="4">
    <source>
        <dbReference type="EMBL" id="GGB04759.1"/>
    </source>
</evidence>
<keyword evidence="2" id="KW-0464">Manganese</keyword>